<proteinExistence type="predicted"/>
<gene>
    <name evidence="1" type="ORF">WNY63_06050</name>
</gene>
<dbReference type="EMBL" id="JBBMQU010000007">
    <property type="protein sequence ID" value="MEM5550288.1"/>
    <property type="molecule type" value="Genomic_DNA"/>
</dbReference>
<evidence type="ECO:0008006" key="3">
    <source>
        <dbReference type="Google" id="ProtNLM"/>
    </source>
</evidence>
<name>A0ABU9U176_9GAMM</name>
<sequence length="318" mass="37107">MPKNINYTPIFNLVSQPRLSRFDVFFSDIEDKDYKRFGIYLWSQHASASLYPLMQHLEVLLRNSIDREARRRFGDYWWDFVNVDTTKTNHNNFKNGIRIALRNLEKAWKKAEKIKLGISQNDSLPATSQVPNFSHDDIVAATDFGTWKEVLISAYHTSNLADQDDFLWPKSISKVFRKYNAFDNSPNKAREEILNVVNELKDYRNRLFHHDCIWVKSKSTNSQNAIETIRHKINVIEKLIMSISPVTTNTLSTWGVFSHAKRICSTHELKLYINMEPEFSLEENEPEKIHEHFNASTTLNKTVPFSFKGKALGTYALR</sequence>
<dbReference type="RefSeq" id="WP_342883523.1">
    <property type="nucleotide sequence ID" value="NZ_JBBMQU010000007.1"/>
</dbReference>
<evidence type="ECO:0000313" key="1">
    <source>
        <dbReference type="EMBL" id="MEM5550288.1"/>
    </source>
</evidence>
<accession>A0ABU9U176</accession>
<evidence type="ECO:0000313" key="2">
    <source>
        <dbReference type="Proteomes" id="UP001388366"/>
    </source>
</evidence>
<keyword evidence="2" id="KW-1185">Reference proteome</keyword>
<protein>
    <recommendedName>
        <fullName evidence="3">Abi family protein</fullName>
    </recommendedName>
</protein>
<reference evidence="1 2" key="1">
    <citation type="submission" date="2024-03" db="EMBL/GenBank/DDBJ databases">
        <title>Community enrichment and isolation of bacterial strains for fucoidan degradation.</title>
        <authorList>
            <person name="Sichert A."/>
        </authorList>
    </citation>
    <scope>NUCLEOTIDE SEQUENCE [LARGE SCALE GENOMIC DNA]</scope>
    <source>
        <strain evidence="1 2">AS81</strain>
    </source>
</reference>
<comment type="caution">
    <text evidence="1">The sequence shown here is derived from an EMBL/GenBank/DDBJ whole genome shotgun (WGS) entry which is preliminary data.</text>
</comment>
<dbReference type="Proteomes" id="UP001388366">
    <property type="component" value="Unassembled WGS sequence"/>
</dbReference>
<organism evidence="1 2">
    <name type="scientific">Pseudoalteromonas neustonica</name>
    <dbReference type="NCBI Taxonomy" id="1840331"/>
    <lineage>
        <taxon>Bacteria</taxon>
        <taxon>Pseudomonadati</taxon>
        <taxon>Pseudomonadota</taxon>
        <taxon>Gammaproteobacteria</taxon>
        <taxon>Alteromonadales</taxon>
        <taxon>Pseudoalteromonadaceae</taxon>
        <taxon>Pseudoalteromonas</taxon>
    </lineage>
</organism>